<evidence type="ECO:0000313" key="4">
    <source>
        <dbReference type="Proteomes" id="UP000000361"/>
    </source>
</evidence>
<protein>
    <recommendedName>
        <fullName evidence="2">Flavin reductase like domain-containing protein</fullName>
    </recommendedName>
</protein>
<dbReference type="InterPro" id="IPR002563">
    <property type="entry name" value="Flavin_Rdtase-like_dom"/>
</dbReference>
<sequence length="126" mass="13265">MPPLGVVVAPPCLDDDPAREDPRLAPLRGQRAGQQHGAWRHALGGSPQPDLAGIFERRSGLPVVPGAAVIFLTDVVQEIDAGNHTLFIGEVTHLERQPEAEPLLFCGGKFARLAGIALGPPIPAFG</sequence>
<dbReference type="RefSeq" id="WP_011746566.1">
    <property type="nucleotide sequence ID" value="NC_008686.1"/>
</dbReference>
<dbReference type="InterPro" id="IPR012349">
    <property type="entry name" value="Split_barrel_FMN-bd"/>
</dbReference>
<dbReference type="GO" id="GO:0016646">
    <property type="term" value="F:oxidoreductase activity, acting on the CH-NH group of donors, NAD or NADP as acceptor"/>
    <property type="evidence" value="ECO:0007669"/>
    <property type="project" value="UniProtKB-ARBA"/>
</dbReference>
<dbReference type="Proteomes" id="UP000000361">
    <property type="component" value="Chromosome 1"/>
</dbReference>
<gene>
    <name evidence="3" type="ordered locus">Pden_0219</name>
</gene>
<dbReference type="AlphaFoldDB" id="A1AYI9"/>
<proteinExistence type="predicted"/>
<evidence type="ECO:0000313" key="3">
    <source>
        <dbReference type="EMBL" id="ABL68333.1"/>
    </source>
</evidence>
<name>A1AYI9_PARDP</name>
<feature type="domain" description="Flavin reductase like" evidence="2">
    <location>
        <begin position="46"/>
        <end position="113"/>
    </location>
</feature>
<dbReference type="EMBL" id="CP000489">
    <property type="protein sequence ID" value="ABL68333.1"/>
    <property type="molecule type" value="Genomic_DNA"/>
</dbReference>
<dbReference type="SUPFAM" id="SSF50475">
    <property type="entry name" value="FMN-binding split barrel"/>
    <property type="match status" value="1"/>
</dbReference>
<dbReference type="KEGG" id="pde:Pden_0219"/>
<evidence type="ECO:0000259" key="2">
    <source>
        <dbReference type="Pfam" id="PF01613"/>
    </source>
</evidence>
<accession>A1AYI9</accession>
<dbReference type="eggNOG" id="COG1853">
    <property type="taxonomic scope" value="Bacteria"/>
</dbReference>
<dbReference type="OrthoDB" id="9792858at2"/>
<dbReference type="GeneID" id="93454876"/>
<dbReference type="GO" id="GO:0010181">
    <property type="term" value="F:FMN binding"/>
    <property type="evidence" value="ECO:0007669"/>
    <property type="project" value="InterPro"/>
</dbReference>
<reference evidence="4" key="1">
    <citation type="submission" date="2006-12" db="EMBL/GenBank/DDBJ databases">
        <title>Complete sequence of chromosome 1 of Paracoccus denitrificans PD1222.</title>
        <authorList>
            <person name="Copeland A."/>
            <person name="Lucas S."/>
            <person name="Lapidus A."/>
            <person name="Barry K."/>
            <person name="Detter J.C."/>
            <person name="Glavina del Rio T."/>
            <person name="Hammon N."/>
            <person name="Israni S."/>
            <person name="Dalin E."/>
            <person name="Tice H."/>
            <person name="Pitluck S."/>
            <person name="Munk A.C."/>
            <person name="Brettin T."/>
            <person name="Bruce D."/>
            <person name="Han C."/>
            <person name="Tapia R."/>
            <person name="Gilna P."/>
            <person name="Schmutz J."/>
            <person name="Larimer F."/>
            <person name="Land M."/>
            <person name="Hauser L."/>
            <person name="Kyrpides N."/>
            <person name="Lykidis A."/>
            <person name="Spiro S."/>
            <person name="Richardson D.J."/>
            <person name="Moir J.W.B."/>
            <person name="Ferguson S.J."/>
            <person name="van Spanning R.J.M."/>
            <person name="Richardson P."/>
        </authorList>
    </citation>
    <scope>NUCLEOTIDE SEQUENCE [LARGE SCALE GENOMIC DNA]</scope>
    <source>
        <strain evidence="4">Pd 1222</strain>
    </source>
</reference>
<organism evidence="3 4">
    <name type="scientific">Paracoccus denitrificans (strain Pd 1222)</name>
    <dbReference type="NCBI Taxonomy" id="318586"/>
    <lineage>
        <taxon>Bacteria</taxon>
        <taxon>Pseudomonadati</taxon>
        <taxon>Pseudomonadota</taxon>
        <taxon>Alphaproteobacteria</taxon>
        <taxon>Rhodobacterales</taxon>
        <taxon>Paracoccaceae</taxon>
        <taxon>Paracoccus</taxon>
    </lineage>
</organism>
<dbReference type="EnsemblBacteria" id="ABL68333">
    <property type="protein sequence ID" value="ABL68333"/>
    <property type="gene ID" value="Pden_0219"/>
</dbReference>
<feature type="region of interest" description="Disordered" evidence="1">
    <location>
        <begin position="9"/>
        <end position="45"/>
    </location>
</feature>
<evidence type="ECO:0000256" key="1">
    <source>
        <dbReference type="SAM" id="MobiDB-lite"/>
    </source>
</evidence>
<dbReference type="Gene3D" id="2.30.110.10">
    <property type="entry name" value="Electron Transport, Fmn-binding Protein, Chain A"/>
    <property type="match status" value="1"/>
</dbReference>
<keyword evidence="4" id="KW-1185">Reference proteome</keyword>
<dbReference type="HOGENOM" id="CLU_1979394_0_0_5"/>
<dbReference type="Pfam" id="PF01613">
    <property type="entry name" value="Flavin_Reduct"/>
    <property type="match status" value="1"/>
</dbReference>